<keyword evidence="1" id="KW-0521">NADP</keyword>
<proteinExistence type="predicted"/>
<evidence type="ECO:0000256" key="1">
    <source>
        <dbReference type="ARBA" id="ARBA00022857"/>
    </source>
</evidence>
<dbReference type="SUPFAM" id="SSF50129">
    <property type="entry name" value="GroES-like"/>
    <property type="match status" value="1"/>
</dbReference>
<organism evidence="4 5">
    <name type="scientific">Rhodococcus aetherivorans</name>
    <dbReference type="NCBI Taxonomy" id="191292"/>
    <lineage>
        <taxon>Bacteria</taxon>
        <taxon>Bacillati</taxon>
        <taxon>Actinomycetota</taxon>
        <taxon>Actinomycetes</taxon>
        <taxon>Mycobacteriales</taxon>
        <taxon>Nocardiaceae</taxon>
        <taxon>Rhodococcus</taxon>
    </lineage>
</organism>
<name>A0AA46P4P6_9NOCA</name>
<dbReference type="GO" id="GO:0070402">
    <property type="term" value="F:NADPH binding"/>
    <property type="evidence" value="ECO:0007669"/>
    <property type="project" value="TreeGrafter"/>
</dbReference>
<dbReference type="Pfam" id="PF00107">
    <property type="entry name" value="ADH_zinc_N"/>
    <property type="match status" value="1"/>
</dbReference>
<protein>
    <submittedName>
        <fullName evidence="4">Zinc-binding dehydrogenase</fullName>
    </submittedName>
</protein>
<sequence>MTMVGGGYAEQVVVDASMLLSLPRNWSYVEGAAAVVGFMTSHNALITAARMASGETVCVHAATSAVGLQSVQLARYLGASQIIGTSRSGRGRDLLKRVGVDELVDTSVSDFASRALEVTRGQGLDVILDYVGGGLLPDNVAAAAIQGRIIGIGRLGGSEGTLDMEALAFKRLEIVGVTFRTRSAAEKSDVVQALRRDIPTFRPDTVDNQAPEELRPIIYRALPWSRIDFAHELMEENKALGKLVLEVEQ</sequence>
<dbReference type="InterPro" id="IPR036291">
    <property type="entry name" value="NAD(P)-bd_dom_sf"/>
</dbReference>
<reference evidence="4" key="1">
    <citation type="submission" date="2022-09" db="EMBL/GenBank/DDBJ databases">
        <title>The genome sequence of Rhodococcus aetherivorans N1.</title>
        <authorList>
            <person name="Jiang W."/>
        </authorList>
    </citation>
    <scope>NUCLEOTIDE SEQUENCE</scope>
    <source>
        <strain evidence="4">N1</strain>
    </source>
</reference>
<evidence type="ECO:0000256" key="2">
    <source>
        <dbReference type="ARBA" id="ARBA00023002"/>
    </source>
</evidence>
<dbReference type="Gene3D" id="3.40.50.720">
    <property type="entry name" value="NAD(P)-binding Rossmann-like Domain"/>
    <property type="match status" value="1"/>
</dbReference>
<keyword evidence="2" id="KW-0560">Oxidoreductase</keyword>
<dbReference type="InterPro" id="IPR020843">
    <property type="entry name" value="ER"/>
</dbReference>
<dbReference type="GO" id="GO:0016651">
    <property type="term" value="F:oxidoreductase activity, acting on NAD(P)H"/>
    <property type="evidence" value="ECO:0007669"/>
    <property type="project" value="TreeGrafter"/>
</dbReference>
<dbReference type="PANTHER" id="PTHR48106">
    <property type="entry name" value="QUINONE OXIDOREDUCTASE PIG3-RELATED"/>
    <property type="match status" value="1"/>
</dbReference>
<evidence type="ECO:0000259" key="3">
    <source>
        <dbReference type="SMART" id="SM00829"/>
    </source>
</evidence>
<dbReference type="PANTHER" id="PTHR48106:SF18">
    <property type="entry name" value="QUINONE OXIDOREDUCTASE PIG3"/>
    <property type="match status" value="1"/>
</dbReference>
<dbReference type="AlphaFoldDB" id="A0AA46P4P6"/>
<dbReference type="InterPro" id="IPR011032">
    <property type="entry name" value="GroES-like_sf"/>
</dbReference>
<dbReference type="Proteomes" id="UP001163947">
    <property type="component" value="Chromosome"/>
</dbReference>
<dbReference type="EMBL" id="CP106982">
    <property type="protein sequence ID" value="UYF96793.1"/>
    <property type="molecule type" value="Genomic_DNA"/>
</dbReference>
<accession>A0AA46P4P6</accession>
<dbReference type="SUPFAM" id="SSF51735">
    <property type="entry name" value="NAD(P)-binding Rossmann-fold domains"/>
    <property type="match status" value="1"/>
</dbReference>
<evidence type="ECO:0000313" key="5">
    <source>
        <dbReference type="Proteomes" id="UP001163947"/>
    </source>
</evidence>
<dbReference type="SMART" id="SM00829">
    <property type="entry name" value="PKS_ER"/>
    <property type="match status" value="1"/>
</dbReference>
<dbReference type="InterPro" id="IPR013149">
    <property type="entry name" value="ADH-like_C"/>
</dbReference>
<evidence type="ECO:0000313" key="4">
    <source>
        <dbReference type="EMBL" id="UYF96793.1"/>
    </source>
</evidence>
<dbReference type="Gene3D" id="3.90.180.10">
    <property type="entry name" value="Medium-chain alcohol dehydrogenases, catalytic domain"/>
    <property type="match status" value="1"/>
</dbReference>
<gene>
    <name evidence="4" type="ORF">OCS65_04840</name>
</gene>
<feature type="domain" description="Enoyl reductase (ER)" evidence="3">
    <location>
        <begin position="1"/>
        <end position="245"/>
    </location>
</feature>